<comment type="caution">
    <text evidence="1">The sequence shown here is derived from an EMBL/GenBank/DDBJ whole genome shotgun (WGS) entry which is preliminary data.</text>
</comment>
<dbReference type="EMBL" id="QEAM01000123">
    <property type="protein sequence ID" value="TPX45905.1"/>
    <property type="molecule type" value="Genomic_DNA"/>
</dbReference>
<gene>
    <name evidence="1" type="ORF">SeLEV6574_g03560</name>
    <name evidence="2" type="ORF">SeMB42_g01145</name>
</gene>
<keyword evidence="3" id="KW-1185">Reference proteome</keyword>
<proteinExistence type="predicted"/>
<dbReference type="EMBL" id="QEAN01000027">
    <property type="protein sequence ID" value="TPX52816.1"/>
    <property type="molecule type" value="Genomic_DNA"/>
</dbReference>
<accession>A0A507D3P1</accession>
<dbReference type="Proteomes" id="UP000320475">
    <property type="component" value="Unassembled WGS sequence"/>
</dbReference>
<evidence type="ECO:0000313" key="1">
    <source>
        <dbReference type="EMBL" id="TPX45905.1"/>
    </source>
</evidence>
<evidence type="ECO:0000313" key="2">
    <source>
        <dbReference type="EMBL" id="TPX52816.1"/>
    </source>
</evidence>
<name>A0A507D3P1_9FUNG</name>
<evidence type="ECO:0000313" key="4">
    <source>
        <dbReference type="Proteomes" id="UP000320475"/>
    </source>
</evidence>
<organism evidence="1 4">
    <name type="scientific">Synchytrium endobioticum</name>
    <dbReference type="NCBI Taxonomy" id="286115"/>
    <lineage>
        <taxon>Eukaryota</taxon>
        <taxon>Fungi</taxon>
        <taxon>Fungi incertae sedis</taxon>
        <taxon>Chytridiomycota</taxon>
        <taxon>Chytridiomycota incertae sedis</taxon>
        <taxon>Chytridiomycetes</taxon>
        <taxon>Synchytriales</taxon>
        <taxon>Synchytriaceae</taxon>
        <taxon>Synchytrium</taxon>
    </lineage>
</organism>
<dbReference type="VEuPathDB" id="FungiDB:SeMB42_g01145"/>
<reference evidence="3 4" key="1">
    <citation type="journal article" date="2019" name="Sci. Rep.">
        <title>Comparative genomics of chytrid fungi reveal insights into the obligate biotrophic and pathogenic lifestyle of Synchytrium endobioticum.</title>
        <authorList>
            <person name="van de Vossenberg B.T.L.H."/>
            <person name="Warris S."/>
            <person name="Nguyen H.D.T."/>
            <person name="van Gent-Pelzer M.P.E."/>
            <person name="Joly D.L."/>
            <person name="van de Geest H.C."/>
            <person name="Bonants P.J.M."/>
            <person name="Smith D.S."/>
            <person name="Levesque C.A."/>
            <person name="van der Lee T.A.J."/>
        </authorList>
    </citation>
    <scope>NUCLEOTIDE SEQUENCE [LARGE SCALE GENOMIC DNA]</scope>
    <source>
        <strain evidence="1 4">LEV6574</strain>
        <strain evidence="2 3">MB42</strain>
    </source>
</reference>
<sequence length="96" mass="10815">MSVQGVRVVHLNGANDYRSTILTSPDVKYAAVTLITKLVARNSQEMNAASSDNADSSPVRRFLSRYQDIKISNSCQRSREVKRTRRAFIVRFGPKL</sequence>
<dbReference type="Proteomes" id="UP000317494">
    <property type="component" value="Unassembled WGS sequence"/>
</dbReference>
<protein>
    <submittedName>
        <fullName evidence="1">Uncharacterized protein</fullName>
    </submittedName>
</protein>
<dbReference type="AlphaFoldDB" id="A0A507D3P1"/>
<evidence type="ECO:0000313" key="3">
    <source>
        <dbReference type="Proteomes" id="UP000317494"/>
    </source>
</evidence>